<gene>
    <name evidence="4" type="ORF">ACFQ1R_09140</name>
</gene>
<dbReference type="Gene3D" id="3.40.50.720">
    <property type="entry name" value="NAD(P)-binding Rossmann-like Domain"/>
    <property type="match status" value="1"/>
</dbReference>
<dbReference type="PRINTS" id="PR00081">
    <property type="entry name" value="GDHRDH"/>
</dbReference>
<name>A0ABW3JK91_9FLAO</name>
<proteinExistence type="inferred from homology"/>
<evidence type="ECO:0000313" key="5">
    <source>
        <dbReference type="Proteomes" id="UP001597061"/>
    </source>
</evidence>
<dbReference type="GO" id="GO:0016491">
    <property type="term" value="F:oxidoreductase activity"/>
    <property type="evidence" value="ECO:0007669"/>
    <property type="project" value="UniProtKB-KW"/>
</dbReference>
<dbReference type="PRINTS" id="PR00080">
    <property type="entry name" value="SDRFAMILY"/>
</dbReference>
<dbReference type="InterPro" id="IPR051911">
    <property type="entry name" value="SDR_oxidoreductase"/>
</dbReference>
<sequence length="268" mass="30140">MKKNILVTGASSGFGYLLANELHKRGYNVIGTSRNPEKIKSVVSFKVLALDITDENSIQSFGKKLFNEIKQLDVLINNAGFYLSGLAEETSIEQGKEQFETNFWGTIKLTNELLPFFRKQRFGKIITVGSIMGLISLPGGAYYAASKHALEGYFKALRFELKEFNVKVSMVEPVGFKTNIVTNSKVAENKIIDYDAYRTTLEAYTNDLFSKSEEPTAVLETLLRLVENETPKFNNPVGKGSSLFPAIQYFSYKTFENSVIKNINKFKN</sequence>
<organism evidence="4 5">
    <name type="scientific">Mariniflexile jejuense</name>
    <dbReference type="NCBI Taxonomy" id="1173582"/>
    <lineage>
        <taxon>Bacteria</taxon>
        <taxon>Pseudomonadati</taxon>
        <taxon>Bacteroidota</taxon>
        <taxon>Flavobacteriia</taxon>
        <taxon>Flavobacteriales</taxon>
        <taxon>Flavobacteriaceae</taxon>
        <taxon>Mariniflexile</taxon>
    </lineage>
</organism>
<dbReference type="PANTHER" id="PTHR43976:SF16">
    <property type="entry name" value="SHORT-CHAIN DEHYDROGENASE_REDUCTASE FAMILY PROTEIN"/>
    <property type="match status" value="1"/>
</dbReference>
<keyword evidence="5" id="KW-1185">Reference proteome</keyword>
<dbReference type="RefSeq" id="WP_379925855.1">
    <property type="nucleotide sequence ID" value="NZ_JBHTJI010000001.1"/>
</dbReference>
<dbReference type="PROSITE" id="PS00061">
    <property type="entry name" value="ADH_SHORT"/>
    <property type="match status" value="1"/>
</dbReference>
<accession>A0ABW3JK91</accession>
<dbReference type="InterPro" id="IPR020904">
    <property type="entry name" value="Sc_DH/Rdtase_CS"/>
</dbReference>
<comment type="caution">
    <text evidence="4">The sequence shown here is derived from an EMBL/GenBank/DDBJ whole genome shotgun (WGS) entry which is preliminary data.</text>
</comment>
<evidence type="ECO:0000256" key="1">
    <source>
        <dbReference type="ARBA" id="ARBA00006484"/>
    </source>
</evidence>
<keyword evidence="2 4" id="KW-0560">Oxidoreductase</keyword>
<dbReference type="InterPro" id="IPR036291">
    <property type="entry name" value="NAD(P)-bd_dom_sf"/>
</dbReference>
<dbReference type="EC" id="1.1.-.-" evidence="4"/>
<dbReference type="PANTHER" id="PTHR43976">
    <property type="entry name" value="SHORT CHAIN DEHYDROGENASE"/>
    <property type="match status" value="1"/>
</dbReference>
<dbReference type="EMBL" id="JBHTJI010000001">
    <property type="protein sequence ID" value="MFD0990260.1"/>
    <property type="molecule type" value="Genomic_DNA"/>
</dbReference>
<comment type="similarity">
    <text evidence="1 3">Belongs to the short-chain dehydrogenases/reductases (SDR) family.</text>
</comment>
<dbReference type="Pfam" id="PF00106">
    <property type="entry name" value="adh_short"/>
    <property type="match status" value="1"/>
</dbReference>
<protein>
    <submittedName>
        <fullName evidence="4">SDR family oxidoreductase</fullName>
        <ecNumber evidence="4">1.1.-.-</ecNumber>
    </submittedName>
</protein>
<evidence type="ECO:0000256" key="2">
    <source>
        <dbReference type="ARBA" id="ARBA00023002"/>
    </source>
</evidence>
<evidence type="ECO:0000256" key="3">
    <source>
        <dbReference type="RuleBase" id="RU000363"/>
    </source>
</evidence>
<dbReference type="Proteomes" id="UP001597061">
    <property type="component" value="Unassembled WGS sequence"/>
</dbReference>
<reference evidence="5" key="1">
    <citation type="journal article" date="2019" name="Int. J. Syst. Evol. Microbiol.">
        <title>The Global Catalogue of Microorganisms (GCM) 10K type strain sequencing project: providing services to taxonomists for standard genome sequencing and annotation.</title>
        <authorList>
            <consortium name="The Broad Institute Genomics Platform"/>
            <consortium name="The Broad Institute Genome Sequencing Center for Infectious Disease"/>
            <person name="Wu L."/>
            <person name="Ma J."/>
        </authorList>
    </citation>
    <scope>NUCLEOTIDE SEQUENCE [LARGE SCALE GENOMIC DNA]</scope>
    <source>
        <strain evidence="5">CCUG 62414</strain>
    </source>
</reference>
<dbReference type="InterPro" id="IPR002347">
    <property type="entry name" value="SDR_fam"/>
</dbReference>
<dbReference type="CDD" id="cd05374">
    <property type="entry name" value="17beta-HSD-like_SDR_c"/>
    <property type="match status" value="1"/>
</dbReference>
<evidence type="ECO:0000313" key="4">
    <source>
        <dbReference type="EMBL" id="MFD0990260.1"/>
    </source>
</evidence>
<dbReference type="SUPFAM" id="SSF51735">
    <property type="entry name" value="NAD(P)-binding Rossmann-fold domains"/>
    <property type="match status" value="1"/>
</dbReference>